<comment type="caution">
    <text evidence="1">The sequence shown here is derived from an EMBL/GenBank/DDBJ whole genome shotgun (WGS) entry which is preliminary data.</text>
</comment>
<name>A0ABN9QUE1_9DINO</name>
<dbReference type="EMBL" id="CAUYUJ010004525">
    <property type="protein sequence ID" value="CAK0809922.1"/>
    <property type="molecule type" value="Genomic_DNA"/>
</dbReference>
<evidence type="ECO:0000313" key="2">
    <source>
        <dbReference type="Proteomes" id="UP001189429"/>
    </source>
</evidence>
<reference evidence="1" key="1">
    <citation type="submission" date="2023-10" db="EMBL/GenBank/DDBJ databases">
        <authorList>
            <person name="Chen Y."/>
            <person name="Shah S."/>
            <person name="Dougan E. K."/>
            <person name="Thang M."/>
            <person name="Chan C."/>
        </authorList>
    </citation>
    <scope>NUCLEOTIDE SEQUENCE [LARGE SCALE GENOMIC DNA]</scope>
</reference>
<organism evidence="1 2">
    <name type="scientific">Prorocentrum cordatum</name>
    <dbReference type="NCBI Taxonomy" id="2364126"/>
    <lineage>
        <taxon>Eukaryota</taxon>
        <taxon>Sar</taxon>
        <taxon>Alveolata</taxon>
        <taxon>Dinophyceae</taxon>
        <taxon>Prorocentrales</taxon>
        <taxon>Prorocentraceae</taxon>
        <taxon>Prorocentrum</taxon>
    </lineage>
</organism>
<protein>
    <submittedName>
        <fullName evidence="1">Uncharacterized protein</fullName>
    </submittedName>
</protein>
<evidence type="ECO:0000313" key="1">
    <source>
        <dbReference type="EMBL" id="CAK0809922.1"/>
    </source>
</evidence>
<accession>A0ABN9QUE1</accession>
<dbReference type="Proteomes" id="UP001189429">
    <property type="component" value="Unassembled WGS sequence"/>
</dbReference>
<proteinExistence type="predicted"/>
<keyword evidence="2" id="KW-1185">Reference proteome</keyword>
<sequence length="106" mass="11542">MLDAPATIPEVVGTNMTAIKKLVEDFNACEKPEDAEQPIRVGRIAKTAQDDQVKLILGIQSLGDRRSPLLGGLRQLGGRHLRGAAPPGYMEENLQEWTDGLEGHVQ</sequence>
<gene>
    <name evidence="1" type="ORF">PCOR1329_LOCUS15043</name>
</gene>